<protein>
    <submittedName>
        <fullName evidence="2">GCN5-like N-acetyltransferase</fullName>
    </submittedName>
</protein>
<proteinExistence type="predicted"/>
<evidence type="ECO:0000313" key="2">
    <source>
        <dbReference type="EMBL" id="GAN55341.1"/>
    </source>
</evidence>
<dbReference type="Gene3D" id="3.40.630.30">
    <property type="match status" value="1"/>
</dbReference>
<dbReference type="Pfam" id="PF13302">
    <property type="entry name" value="Acetyltransf_3"/>
    <property type="match status" value="1"/>
</dbReference>
<gene>
    <name evidence="2" type="ORF">Tasa_046_023</name>
</gene>
<comment type="caution">
    <text evidence="2">The sequence shown here is derived from an EMBL/GenBank/DDBJ whole genome shotgun (WGS) entry which is preliminary data.</text>
</comment>
<dbReference type="InterPro" id="IPR051531">
    <property type="entry name" value="N-acetyltransferase"/>
</dbReference>
<dbReference type="SUPFAM" id="SSF55729">
    <property type="entry name" value="Acyl-CoA N-acyltransferases (Nat)"/>
    <property type="match status" value="1"/>
</dbReference>
<evidence type="ECO:0000259" key="1">
    <source>
        <dbReference type="Pfam" id="PF13302"/>
    </source>
</evidence>
<dbReference type="OrthoDB" id="7263714at2"/>
<dbReference type="AlphaFoldDB" id="A0A0D6MPI5"/>
<evidence type="ECO:0000313" key="3">
    <source>
        <dbReference type="Proteomes" id="UP000032679"/>
    </source>
</evidence>
<keyword evidence="3" id="KW-1185">Reference proteome</keyword>
<name>A0A0D6MPI5_9PROT</name>
<dbReference type="PANTHER" id="PTHR43792:SF1">
    <property type="entry name" value="N-ACETYLTRANSFERASE DOMAIN-CONTAINING PROTEIN"/>
    <property type="match status" value="1"/>
</dbReference>
<dbReference type="PANTHER" id="PTHR43792">
    <property type="entry name" value="GNAT FAMILY, PUTATIVE (AFU_ORTHOLOGUE AFUA_3G00765)-RELATED-RELATED"/>
    <property type="match status" value="1"/>
</dbReference>
<dbReference type="InterPro" id="IPR000182">
    <property type="entry name" value="GNAT_dom"/>
</dbReference>
<accession>A0A0D6MPI5</accession>
<dbReference type="Proteomes" id="UP000032679">
    <property type="component" value="Unassembled WGS sequence"/>
</dbReference>
<dbReference type="RefSeq" id="WP_048850413.1">
    <property type="nucleotide sequence ID" value="NZ_BALE01000046.1"/>
</dbReference>
<sequence length="175" mass="19293">MLGRTIRTPRLLLEPVSWRDLDNLARLKADAGAFGMMLGGVRSRQQTEDELISDVALWGRRGVGMFTMNEIDAPEARRMVGITGVHERPDGRGLGLRIALWPWASGRGLAREGAGSALRFTHEQGEPVVIAVTREDNRASRLVLGSIGMRHIATFPRGGHQMLIYESREDVAAKP</sequence>
<reference evidence="2 3" key="1">
    <citation type="submission" date="2012-10" db="EMBL/GenBank/DDBJ databases">
        <title>Genome sequencing of Tanticharoenia sakaeratensis NBRC 103193.</title>
        <authorList>
            <person name="Azuma Y."/>
            <person name="Hadano H."/>
            <person name="Hirakawa H."/>
            <person name="Matsushita K."/>
        </authorList>
    </citation>
    <scope>NUCLEOTIDE SEQUENCE [LARGE SCALE GENOMIC DNA]</scope>
    <source>
        <strain evidence="2 3">NBRC 103193</strain>
    </source>
</reference>
<organism evidence="2 3">
    <name type="scientific">Tanticharoenia sakaeratensis NBRC 103193</name>
    <dbReference type="NCBI Taxonomy" id="1231623"/>
    <lineage>
        <taxon>Bacteria</taxon>
        <taxon>Pseudomonadati</taxon>
        <taxon>Pseudomonadota</taxon>
        <taxon>Alphaproteobacteria</taxon>
        <taxon>Acetobacterales</taxon>
        <taxon>Acetobacteraceae</taxon>
        <taxon>Tanticharoenia</taxon>
    </lineage>
</organism>
<dbReference type="EMBL" id="BALE01000046">
    <property type="protein sequence ID" value="GAN55341.1"/>
    <property type="molecule type" value="Genomic_DNA"/>
</dbReference>
<keyword evidence="2" id="KW-0808">Transferase</keyword>
<dbReference type="InterPro" id="IPR016181">
    <property type="entry name" value="Acyl_CoA_acyltransferase"/>
</dbReference>
<feature type="domain" description="N-acetyltransferase" evidence="1">
    <location>
        <begin position="10"/>
        <end position="150"/>
    </location>
</feature>
<dbReference type="GO" id="GO:0016747">
    <property type="term" value="F:acyltransferase activity, transferring groups other than amino-acyl groups"/>
    <property type="evidence" value="ECO:0007669"/>
    <property type="project" value="InterPro"/>
</dbReference>
<dbReference type="STRING" id="1231623.Tasa_046_023"/>